<dbReference type="AlphaFoldDB" id="A0A540LY11"/>
<accession>A0A540LY11</accession>
<proteinExistence type="predicted"/>
<evidence type="ECO:0000313" key="2">
    <source>
        <dbReference type="Proteomes" id="UP000315295"/>
    </source>
</evidence>
<name>A0A540LY11_MALBA</name>
<evidence type="ECO:0000313" key="1">
    <source>
        <dbReference type="EMBL" id="TQD91219.1"/>
    </source>
</evidence>
<organism evidence="1 2">
    <name type="scientific">Malus baccata</name>
    <name type="common">Siberian crab apple</name>
    <name type="synonym">Pyrus baccata</name>
    <dbReference type="NCBI Taxonomy" id="106549"/>
    <lineage>
        <taxon>Eukaryota</taxon>
        <taxon>Viridiplantae</taxon>
        <taxon>Streptophyta</taxon>
        <taxon>Embryophyta</taxon>
        <taxon>Tracheophyta</taxon>
        <taxon>Spermatophyta</taxon>
        <taxon>Magnoliopsida</taxon>
        <taxon>eudicotyledons</taxon>
        <taxon>Gunneridae</taxon>
        <taxon>Pentapetalae</taxon>
        <taxon>rosids</taxon>
        <taxon>fabids</taxon>
        <taxon>Rosales</taxon>
        <taxon>Rosaceae</taxon>
        <taxon>Amygdaloideae</taxon>
        <taxon>Maleae</taxon>
        <taxon>Malus</taxon>
    </lineage>
</organism>
<dbReference type="Proteomes" id="UP000315295">
    <property type="component" value="Unassembled WGS sequence"/>
</dbReference>
<gene>
    <name evidence="1" type="ORF">C1H46_023233</name>
</gene>
<comment type="caution">
    <text evidence="1">The sequence shown here is derived from an EMBL/GenBank/DDBJ whole genome shotgun (WGS) entry which is preliminary data.</text>
</comment>
<reference evidence="1 2" key="1">
    <citation type="journal article" date="2019" name="G3 (Bethesda)">
        <title>Sequencing of a Wild Apple (Malus baccata) Genome Unravels the Differences Between Cultivated and Wild Apple Species Regarding Disease Resistance and Cold Tolerance.</title>
        <authorList>
            <person name="Chen X."/>
        </authorList>
    </citation>
    <scope>NUCLEOTIDE SEQUENCE [LARGE SCALE GENOMIC DNA]</scope>
    <source>
        <strain evidence="2">cv. Shandingzi</strain>
        <tissue evidence="1">Leaves</tissue>
    </source>
</reference>
<keyword evidence="2" id="KW-1185">Reference proteome</keyword>
<sequence>MFCRSHTAKWMGFPEAKYERHCAFRGLASYPDGQPFEPKLKTVAVAQHQPSGFSRKNCAGGRCMASNDSESGARCLCFGRCSSSGKKACGCNQVRTSISRRCSQLVGKR</sequence>
<protein>
    <submittedName>
        <fullName evidence="1">Uncharacterized protein</fullName>
    </submittedName>
</protein>
<dbReference type="STRING" id="106549.A0A540LY11"/>
<dbReference type="EMBL" id="VIEB01000428">
    <property type="protein sequence ID" value="TQD91219.1"/>
    <property type="molecule type" value="Genomic_DNA"/>
</dbReference>